<comment type="caution">
    <text evidence="1">The sequence shown here is derived from an EMBL/GenBank/DDBJ whole genome shotgun (WGS) entry which is preliminary data.</text>
</comment>
<dbReference type="RefSeq" id="WP_252428193.1">
    <property type="nucleotide sequence ID" value="NZ_JAMWMR010000035.1"/>
</dbReference>
<evidence type="ECO:0000313" key="2">
    <source>
        <dbReference type="Proteomes" id="UP001523219"/>
    </source>
</evidence>
<evidence type="ECO:0000313" key="1">
    <source>
        <dbReference type="EMBL" id="MCN9244406.1"/>
    </source>
</evidence>
<proteinExistence type="predicted"/>
<reference evidence="1 2" key="1">
    <citation type="submission" date="2022-05" db="EMBL/GenBank/DDBJ databases">
        <title>Streptomyces sp. nov. RY43-2 isolated from soil of a peat swamp forest.</title>
        <authorList>
            <person name="Kanchanasin P."/>
            <person name="Tanasupawat S."/>
            <person name="Phongsopitanun W."/>
        </authorList>
    </citation>
    <scope>NUCLEOTIDE SEQUENCE [LARGE SCALE GENOMIC DNA]</scope>
    <source>
        <strain evidence="1 2">RY43-2</strain>
    </source>
</reference>
<evidence type="ECO:0008006" key="3">
    <source>
        <dbReference type="Google" id="ProtNLM"/>
    </source>
</evidence>
<dbReference type="Proteomes" id="UP001523219">
    <property type="component" value="Unassembled WGS sequence"/>
</dbReference>
<protein>
    <recommendedName>
        <fullName evidence="3">Tetratricopeptide repeat protein</fullName>
    </recommendedName>
</protein>
<keyword evidence="2" id="KW-1185">Reference proteome</keyword>
<accession>A0ABT0ZLG5</accession>
<dbReference type="EMBL" id="JAMWMR010000035">
    <property type="protein sequence ID" value="MCN9244406.1"/>
    <property type="molecule type" value="Genomic_DNA"/>
</dbReference>
<sequence>MAGRLGDALPWYERAAVKGDTDVLQVAAGQLAVAGRTEESLTWFWRAADAGVSLRSGWFPALSLRLLGDAADVLLRYGRDPTEALAHTWQMEPG</sequence>
<gene>
    <name evidence="1" type="ORF">NGF19_27105</name>
</gene>
<organism evidence="1 2">
    <name type="scientific">Streptomyces macrolidinus</name>
    <dbReference type="NCBI Taxonomy" id="2952607"/>
    <lineage>
        <taxon>Bacteria</taxon>
        <taxon>Bacillati</taxon>
        <taxon>Actinomycetota</taxon>
        <taxon>Actinomycetes</taxon>
        <taxon>Kitasatosporales</taxon>
        <taxon>Streptomycetaceae</taxon>
        <taxon>Streptomyces</taxon>
    </lineage>
</organism>
<name>A0ABT0ZLG5_9ACTN</name>